<sequence length="157" mass="18105">KKINKNNKPLETMIRKKGKAKTMNIRNERGIIAIDAIDIKKLIREYYEQRCANKSNNLGEMDKFLGKCKLPKLTQENIDYLNSPAPCPVCIKELEFGVKNLPTKEAPGPDDFTCEIYQTFKEKRIQLNTNIFRKLEQRELANSVNEASITLMPKSDK</sequence>
<proteinExistence type="predicted"/>
<evidence type="ECO:0000313" key="2">
    <source>
        <dbReference type="Proteomes" id="UP000475037"/>
    </source>
</evidence>
<dbReference type="EMBL" id="VOAJ01002672">
    <property type="protein sequence ID" value="KAF0881695.1"/>
    <property type="molecule type" value="Genomic_DNA"/>
</dbReference>
<name>A0A6G1B0C7_CROCR</name>
<keyword evidence="2" id="KW-1185">Reference proteome</keyword>
<reference evidence="1 2" key="1">
    <citation type="submission" date="2019-11" db="EMBL/GenBank/DDBJ databases">
        <authorList>
            <person name="Yang C."/>
            <person name="Li F."/>
        </authorList>
    </citation>
    <scope>NUCLEOTIDE SEQUENCE [LARGE SCALE GENOMIC DNA]</scope>
    <source>
        <strain evidence="1">KB4526</strain>
        <tissue evidence="1">Muscle</tissue>
    </source>
</reference>
<feature type="non-terminal residue" evidence="1">
    <location>
        <position position="1"/>
    </location>
</feature>
<dbReference type="PANTHER" id="PTHR19446">
    <property type="entry name" value="REVERSE TRANSCRIPTASES"/>
    <property type="match status" value="1"/>
</dbReference>
<feature type="non-terminal residue" evidence="1">
    <location>
        <position position="157"/>
    </location>
</feature>
<accession>A0A6G1B0C7</accession>
<dbReference type="Proteomes" id="UP000475037">
    <property type="component" value="Unassembled WGS sequence"/>
</dbReference>
<protein>
    <submittedName>
        <fullName evidence="1">LORF2 protein</fullName>
    </submittedName>
</protein>
<gene>
    <name evidence="1" type="primary">Pol_209</name>
    <name evidence="1" type="ORF">FOF47_R18744</name>
</gene>
<organism evidence="1 2">
    <name type="scientific">Crocuta crocuta</name>
    <name type="common">Spotted hyena</name>
    <dbReference type="NCBI Taxonomy" id="9678"/>
    <lineage>
        <taxon>Eukaryota</taxon>
        <taxon>Metazoa</taxon>
        <taxon>Chordata</taxon>
        <taxon>Craniata</taxon>
        <taxon>Vertebrata</taxon>
        <taxon>Euteleostomi</taxon>
        <taxon>Mammalia</taxon>
        <taxon>Eutheria</taxon>
        <taxon>Laurasiatheria</taxon>
        <taxon>Carnivora</taxon>
        <taxon>Feliformia</taxon>
        <taxon>Hyaenidae</taxon>
        <taxon>Crocuta</taxon>
    </lineage>
</organism>
<evidence type="ECO:0000313" key="1">
    <source>
        <dbReference type="EMBL" id="KAF0881695.1"/>
    </source>
</evidence>
<comment type="caution">
    <text evidence="1">The sequence shown here is derived from an EMBL/GenBank/DDBJ whole genome shotgun (WGS) entry which is preliminary data.</text>
</comment>
<dbReference type="AlphaFoldDB" id="A0A6G1B0C7"/>